<name>A0A316D4N3_9BACL</name>
<dbReference type="GO" id="GO:0006935">
    <property type="term" value="P:chemotaxis"/>
    <property type="evidence" value="ECO:0007669"/>
    <property type="project" value="UniProtKB-KW"/>
</dbReference>
<dbReference type="PANTHER" id="PTHR39452">
    <property type="entry name" value="CHEY-P PHOSPHATASE CHEX"/>
    <property type="match status" value="1"/>
</dbReference>
<gene>
    <name evidence="3" type="ORF">C7459_11987</name>
</gene>
<dbReference type="SUPFAM" id="SSF103039">
    <property type="entry name" value="CheC-like"/>
    <property type="match status" value="1"/>
</dbReference>
<evidence type="ECO:0000256" key="1">
    <source>
        <dbReference type="ARBA" id="ARBA00022500"/>
    </source>
</evidence>
<evidence type="ECO:0000313" key="4">
    <source>
        <dbReference type="Proteomes" id="UP000245634"/>
    </source>
</evidence>
<dbReference type="InterPro" id="IPR028976">
    <property type="entry name" value="CheC-like_sf"/>
</dbReference>
<dbReference type="Pfam" id="PF13690">
    <property type="entry name" value="CheX"/>
    <property type="match status" value="1"/>
</dbReference>
<reference evidence="3 4" key="1">
    <citation type="submission" date="2018-05" db="EMBL/GenBank/DDBJ databases">
        <title>Genomic Encyclopedia of Type Strains, Phase IV (KMG-IV): sequencing the most valuable type-strain genomes for metagenomic binning, comparative biology and taxonomic classification.</title>
        <authorList>
            <person name="Goeker M."/>
        </authorList>
    </citation>
    <scope>NUCLEOTIDE SEQUENCE [LARGE SCALE GENOMIC DNA]</scope>
    <source>
        <strain evidence="3 4">DSM 18773</strain>
    </source>
</reference>
<organism evidence="3 4">
    <name type="scientific">Tumebacillus permanentifrigoris</name>
    <dbReference type="NCBI Taxonomy" id="378543"/>
    <lineage>
        <taxon>Bacteria</taxon>
        <taxon>Bacillati</taxon>
        <taxon>Bacillota</taxon>
        <taxon>Bacilli</taxon>
        <taxon>Bacillales</taxon>
        <taxon>Alicyclobacillaceae</taxon>
        <taxon>Tumebacillus</taxon>
    </lineage>
</organism>
<dbReference type="PANTHER" id="PTHR39452:SF1">
    <property type="entry name" value="CHEY-P PHOSPHATASE CHEX"/>
    <property type="match status" value="1"/>
</dbReference>
<keyword evidence="4" id="KW-1185">Reference proteome</keyword>
<feature type="domain" description="Chemotaxis phosphatase CheX-like" evidence="2">
    <location>
        <begin position="44"/>
        <end position="122"/>
    </location>
</feature>
<dbReference type="EMBL" id="QGGL01000019">
    <property type="protein sequence ID" value="PWK06663.1"/>
    <property type="molecule type" value="Genomic_DNA"/>
</dbReference>
<protein>
    <submittedName>
        <fullName evidence="3">Chemotaxis protein CheX</fullName>
    </submittedName>
</protein>
<keyword evidence="1" id="KW-0145">Chemotaxis</keyword>
<dbReference type="AlphaFoldDB" id="A0A316D4N3"/>
<dbReference type="CDD" id="cd17906">
    <property type="entry name" value="CheX"/>
    <property type="match status" value="1"/>
</dbReference>
<dbReference type="InterPro" id="IPR028051">
    <property type="entry name" value="CheX-like_dom"/>
</dbReference>
<sequence length="150" mass="15857">MTDGAKITAVLNSVLESAATVIPMPITPGQLALVTAHDTHVGYSILIGVTGELHGRLVLDTTQELVSSVAETMFGMQVSGEMLDSFAGEFGNMLGGNMATKLSERGVQIDITPPTVISGNARISGFKKAFRIPITVSDKGQVQCYLIFED</sequence>
<dbReference type="InterPro" id="IPR038756">
    <property type="entry name" value="CheX-like"/>
</dbReference>
<evidence type="ECO:0000259" key="2">
    <source>
        <dbReference type="Pfam" id="PF13690"/>
    </source>
</evidence>
<proteinExistence type="predicted"/>
<dbReference type="RefSeq" id="WP_109690851.1">
    <property type="nucleotide sequence ID" value="NZ_QGGL01000019.1"/>
</dbReference>
<accession>A0A316D4N3</accession>
<dbReference type="Gene3D" id="3.40.1550.10">
    <property type="entry name" value="CheC-like"/>
    <property type="match status" value="1"/>
</dbReference>
<dbReference type="Proteomes" id="UP000245634">
    <property type="component" value="Unassembled WGS sequence"/>
</dbReference>
<dbReference type="OrthoDB" id="9788100at2"/>
<comment type="caution">
    <text evidence="3">The sequence shown here is derived from an EMBL/GenBank/DDBJ whole genome shotgun (WGS) entry which is preliminary data.</text>
</comment>
<evidence type="ECO:0000313" key="3">
    <source>
        <dbReference type="EMBL" id="PWK06663.1"/>
    </source>
</evidence>